<dbReference type="RefSeq" id="XP_052943848.1">
    <property type="nucleotide sequence ID" value="XM_053090257.1"/>
</dbReference>
<evidence type="ECO:0000256" key="2">
    <source>
        <dbReference type="SAM" id="MobiDB-lite"/>
    </source>
</evidence>
<dbReference type="AlphaFoldDB" id="A0AA38H4K6"/>
<feature type="compositionally biased region" description="Basic and acidic residues" evidence="2">
    <location>
        <begin position="13"/>
        <end position="28"/>
    </location>
</feature>
<feature type="compositionally biased region" description="Low complexity" evidence="2">
    <location>
        <begin position="47"/>
        <end position="61"/>
    </location>
</feature>
<organism evidence="3 4">
    <name type="scientific">Dioszegia hungarica</name>
    <dbReference type="NCBI Taxonomy" id="4972"/>
    <lineage>
        <taxon>Eukaryota</taxon>
        <taxon>Fungi</taxon>
        <taxon>Dikarya</taxon>
        <taxon>Basidiomycota</taxon>
        <taxon>Agaricomycotina</taxon>
        <taxon>Tremellomycetes</taxon>
        <taxon>Tremellales</taxon>
        <taxon>Bulleribasidiaceae</taxon>
        <taxon>Dioszegia</taxon>
    </lineage>
</organism>
<dbReference type="Proteomes" id="UP001164286">
    <property type="component" value="Unassembled WGS sequence"/>
</dbReference>
<feature type="coiled-coil region" evidence="1">
    <location>
        <begin position="181"/>
        <end position="222"/>
    </location>
</feature>
<accession>A0AA38H4K6</accession>
<gene>
    <name evidence="3" type="ORF">MKK02DRAFT_38742</name>
</gene>
<dbReference type="EMBL" id="JAKWFO010000008">
    <property type="protein sequence ID" value="KAI9634071.1"/>
    <property type="molecule type" value="Genomic_DNA"/>
</dbReference>
<feature type="compositionally biased region" description="Basic and acidic residues" evidence="2">
    <location>
        <begin position="164"/>
        <end position="180"/>
    </location>
</feature>
<protein>
    <submittedName>
        <fullName evidence="3">Uncharacterized protein</fullName>
    </submittedName>
</protein>
<comment type="caution">
    <text evidence="3">The sequence shown here is derived from an EMBL/GenBank/DDBJ whole genome shotgun (WGS) entry which is preliminary data.</text>
</comment>
<evidence type="ECO:0000313" key="4">
    <source>
        <dbReference type="Proteomes" id="UP001164286"/>
    </source>
</evidence>
<dbReference type="GeneID" id="77729462"/>
<proteinExistence type="predicted"/>
<feature type="compositionally biased region" description="Polar residues" evidence="2">
    <location>
        <begin position="141"/>
        <end position="155"/>
    </location>
</feature>
<sequence length="230" mass="24271">MSARRPNLALSEAGREDARDTAVPDHAIKASPHSSTATGSQPREGPPRSASPASSISHLSPTTQTRFDLPNLPAARQSASSLMDAIFGGPAPPGPSAGHDAPAASRPSPAGPTQPSNSPIRAPPPPGPTVLFKRKPKKSVSRTPSSRSHQSNADTESWDVLSDADSRLNEEAGEGERDEVVAELQKKVDRRKSQLPQLETELAQLEAQIKAAEERLARVQVAQKAEGGRT</sequence>
<keyword evidence="1" id="KW-0175">Coiled coil</keyword>
<feature type="compositionally biased region" description="Low complexity" evidence="2">
    <location>
        <begin position="96"/>
        <end position="108"/>
    </location>
</feature>
<evidence type="ECO:0000313" key="3">
    <source>
        <dbReference type="EMBL" id="KAI9634071.1"/>
    </source>
</evidence>
<name>A0AA38H4K6_9TREE</name>
<reference evidence="3" key="1">
    <citation type="journal article" date="2022" name="G3 (Bethesda)">
        <title>High quality genome of the basidiomycete yeast Dioszegia hungarica PDD-24b-2 isolated from cloud water.</title>
        <authorList>
            <person name="Jarrige D."/>
            <person name="Haridas S."/>
            <person name="Bleykasten-Grosshans C."/>
            <person name="Joly M."/>
            <person name="Nadalig T."/>
            <person name="Sancelme M."/>
            <person name="Vuilleumier S."/>
            <person name="Grigoriev I.V."/>
            <person name="Amato P."/>
            <person name="Bringel F."/>
        </authorList>
    </citation>
    <scope>NUCLEOTIDE SEQUENCE</scope>
    <source>
        <strain evidence="3">PDD-24b-2</strain>
    </source>
</reference>
<keyword evidence="4" id="KW-1185">Reference proteome</keyword>
<feature type="compositionally biased region" description="Polar residues" evidence="2">
    <location>
        <begin position="32"/>
        <end position="41"/>
    </location>
</feature>
<feature type="region of interest" description="Disordered" evidence="2">
    <location>
        <begin position="1"/>
        <end position="180"/>
    </location>
</feature>
<evidence type="ECO:0000256" key="1">
    <source>
        <dbReference type="SAM" id="Coils"/>
    </source>
</evidence>